<reference evidence="2 3" key="1">
    <citation type="journal article" date="2016" name="Nat. Commun.">
        <title>Thousands of microbial genomes shed light on interconnected biogeochemical processes in an aquifer system.</title>
        <authorList>
            <person name="Anantharaman K."/>
            <person name="Brown C.T."/>
            <person name="Hug L.A."/>
            <person name="Sharon I."/>
            <person name="Castelle C.J."/>
            <person name="Probst A.J."/>
            <person name="Thomas B.C."/>
            <person name="Singh A."/>
            <person name="Wilkins M.J."/>
            <person name="Karaoz U."/>
            <person name="Brodie E.L."/>
            <person name="Williams K.H."/>
            <person name="Hubbard S.S."/>
            <person name="Banfield J.F."/>
        </authorList>
    </citation>
    <scope>NUCLEOTIDE SEQUENCE [LARGE SCALE GENOMIC DNA]</scope>
</reference>
<dbReference type="InterPro" id="IPR009207">
    <property type="entry name" value="SET7_MeTrfase"/>
</dbReference>
<proteinExistence type="predicted"/>
<evidence type="ECO:0000313" key="3">
    <source>
        <dbReference type="Proteomes" id="UP000176404"/>
    </source>
</evidence>
<dbReference type="SMART" id="SM00317">
    <property type="entry name" value="SET"/>
    <property type="match status" value="1"/>
</dbReference>
<dbReference type="SUPFAM" id="SSF82199">
    <property type="entry name" value="SET domain"/>
    <property type="match status" value="1"/>
</dbReference>
<evidence type="ECO:0000259" key="1">
    <source>
        <dbReference type="PROSITE" id="PS50280"/>
    </source>
</evidence>
<dbReference type="InterPro" id="IPR046341">
    <property type="entry name" value="SET_dom_sf"/>
</dbReference>
<evidence type="ECO:0000313" key="2">
    <source>
        <dbReference type="EMBL" id="OGM60782.1"/>
    </source>
</evidence>
<comment type="caution">
    <text evidence="2">The sequence shown here is derived from an EMBL/GenBank/DDBJ whole genome shotgun (WGS) entry which is preliminary data.</text>
</comment>
<dbReference type="STRING" id="1802517.A2892_01935"/>
<protein>
    <recommendedName>
        <fullName evidence="1">SET domain-containing protein</fullName>
    </recommendedName>
</protein>
<name>A0A1F8B9R4_9BACT</name>
<sequence>MKNILASNNVYISKSRILNAGRGVFARRDIKKDEIIERCPVIEVPKYDTSNLRESILVTYFFYFGKNKQRLAIALGFGSIYNHTYKPNARFKTKQKDMIIDFIALNDIKKDDEITFNYYNRSKPKDKKSPLWFEV</sequence>
<dbReference type="PIRSF" id="PIRSF022536">
    <property type="entry name" value="A612L_SET"/>
    <property type="match status" value="1"/>
</dbReference>
<dbReference type="GO" id="GO:0062122">
    <property type="term" value="F:histone H3K37 methyltransferase activity"/>
    <property type="evidence" value="ECO:0007669"/>
    <property type="project" value="InterPro"/>
</dbReference>
<dbReference type="Proteomes" id="UP000176404">
    <property type="component" value="Unassembled WGS sequence"/>
</dbReference>
<dbReference type="InterPro" id="IPR001214">
    <property type="entry name" value="SET_dom"/>
</dbReference>
<dbReference type="PROSITE" id="PS50280">
    <property type="entry name" value="SET"/>
    <property type="match status" value="1"/>
</dbReference>
<feature type="domain" description="SET" evidence="1">
    <location>
        <begin position="8"/>
        <end position="119"/>
    </location>
</feature>
<organism evidence="2 3">
    <name type="scientific">Candidatus Woesebacteria bacterium RIFCSPLOWO2_01_FULL_39_10b</name>
    <dbReference type="NCBI Taxonomy" id="1802517"/>
    <lineage>
        <taxon>Bacteria</taxon>
        <taxon>Candidatus Woeseibacteriota</taxon>
    </lineage>
</organism>
<dbReference type="AlphaFoldDB" id="A0A1F8B9R4"/>
<accession>A0A1F8B9R4</accession>
<dbReference type="EMBL" id="MGHD01000003">
    <property type="protein sequence ID" value="OGM60782.1"/>
    <property type="molecule type" value="Genomic_DNA"/>
</dbReference>
<dbReference type="Gene3D" id="2.170.270.10">
    <property type="entry name" value="SET domain"/>
    <property type="match status" value="1"/>
</dbReference>
<gene>
    <name evidence="2" type="ORF">A2892_01935</name>
</gene>
<dbReference type="Pfam" id="PF00856">
    <property type="entry name" value="SET"/>
    <property type="match status" value="1"/>
</dbReference>